<dbReference type="EMBL" id="LR798261">
    <property type="protein sequence ID" value="CAB5218740.1"/>
    <property type="molecule type" value="Genomic_DNA"/>
</dbReference>
<accession>A0A6J7WLP3</accession>
<organism evidence="1">
    <name type="scientific">uncultured Caudovirales phage</name>
    <dbReference type="NCBI Taxonomy" id="2100421"/>
    <lineage>
        <taxon>Viruses</taxon>
        <taxon>Duplodnaviria</taxon>
        <taxon>Heunggongvirae</taxon>
        <taxon>Uroviricota</taxon>
        <taxon>Caudoviricetes</taxon>
        <taxon>Peduoviridae</taxon>
        <taxon>Maltschvirus</taxon>
        <taxon>Maltschvirus maltsch</taxon>
    </lineage>
</organism>
<gene>
    <name evidence="1" type="ORF">UFOVP218_107</name>
</gene>
<name>A0A6J7WLP3_9CAUD</name>
<evidence type="ECO:0000313" key="1">
    <source>
        <dbReference type="EMBL" id="CAB5218740.1"/>
    </source>
</evidence>
<reference evidence="1" key="1">
    <citation type="submission" date="2020-05" db="EMBL/GenBank/DDBJ databases">
        <authorList>
            <person name="Chiriac C."/>
            <person name="Salcher M."/>
            <person name="Ghai R."/>
            <person name="Kavagutti S V."/>
        </authorList>
    </citation>
    <scope>NUCLEOTIDE SEQUENCE</scope>
</reference>
<protein>
    <submittedName>
        <fullName evidence="1">Uncharacterized protein</fullName>
    </submittedName>
</protein>
<sequence length="81" mass="9373">MTGTQNPFKLIVANLSEDWQPVTLDYLKYVHDVVNKDTKLIQTFGQAFELLEYLNQHNAINLEPDTVENTFKIRKAIYSGQ</sequence>
<proteinExistence type="predicted"/>